<evidence type="ECO:0000313" key="5">
    <source>
        <dbReference type="EMBL" id="SUI57675.1"/>
    </source>
</evidence>
<organism evidence="5 6">
    <name type="scientific">Shewanella algae</name>
    <dbReference type="NCBI Taxonomy" id="38313"/>
    <lineage>
        <taxon>Bacteria</taxon>
        <taxon>Pseudomonadati</taxon>
        <taxon>Pseudomonadota</taxon>
        <taxon>Gammaproteobacteria</taxon>
        <taxon>Alteromonadales</taxon>
        <taxon>Shewanellaceae</taxon>
        <taxon>Shewanella</taxon>
    </lineage>
</organism>
<dbReference type="InterPro" id="IPR050109">
    <property type="entry name" value="HTH-type_TetR-like_transc_reg"/>
</dbReference>
<dbReference type="AlphaFoldDB" id="A0A379Z9V7"/>
<evidence type="ECO:0000313" key="6">
    <source>
        <dbReference type="Proteomes" id="UP000254069"/>
    </source>
</evidence>
<gene>
    <name evidence="5" type="primary">yvdT</name>
    <name evidence="5" type="ORF">NCTC10738_01313</name>
</gene>
<feature type="DNA-binding region" description="H-T-H motif" evidence="3">
    <location>
        <begin position="39"/>
        <end position="58"/>
    </location>
</feature>
<protein>
    <submittedName>
        <fullName evidence="5">Uncharacterized HTH-type transcriptional regulator yvdT</fullName>
    </submittedName>
</protein>
<feature type="domain" description="HTH tetR-type" evidence="4">
    <location>
        <begin position="16"/>
        <end position="76"/>
    </location>
</feature>
<evidence type="ECO:0000256" key="3">
    <source>
        <dbReference type="PROSITE-ProRule" id="PRU00335"/>
    </source>
</evidence>
<dbReference type="SUPFAM" id="SSF46689">
    <property type="entry name" value="Homeodomain-like"/>
    <property type="match status" value="1"/>
</dbReference>
<dbReference type="GO" id="GO:0000976">
    <property type="term" value="F:transcription cis-regulatory region binding"/>
    <property type="evidence" value="ECO:0007669"/>
    <property type="project" value="TreeGrafter"/>
</dbReference>
<dbReference type="InterPro" id="IPR023772">
    <property type="entry name" value="DNA-bd_HTH_TetR-type_CS"/>
</dbReference>
<dbReference type="InterPro" id="IPR009057">
    <property type="entry name" value="Homeodomain-like_sf"/>
</dbReference>
<dbReference type="Pfam" id="PF00440">
    <property type="entry name" value="TetR_N"/>
    <property type="match status" value="1"/>
</dbReference>
<dbReference type="InterPro" id="IPR001647">
    <property type="entry name" value="HTH_TetR"/>
</dbReference>
<dbReference type="GO" id="GO:0003700">
    <property type="term" value="F:DNA-binding transcription factor activity"/>
    <property type="evidence" value="ECO:0007669"/>
    <property type="project" value="TreeGrafter"/>
</dbReference>
<dbReference type="Gene3D" id="1.10.357.10">
    <property type="entry name" value="Tetracycline Repressor, domain 2"/>
    <property type="match status" value="1"/>
</dbReference>
<dbReference type="Proteomes" id="UP000254069">
    <property type="component" value="Unassembled WGS sequence"/>
</dbReference>
<keyword evidence="6" id="KW-1185">Reference proteome</keyword>
<proteinExistence type="predicted"/>
<keyword evidence="1" id="KW-0175">Coiled coil</keyword>
<sequence>MTNNSTPGVPRTKPAEVRLDELMDAAQKLFIEKGFEATTVSDIVREAKVAKGTFYHYFNAKPEILSALRQRFSRHFVEQVQLAMDACDSDDWPTRLDVWCRASVNAYLAGIELHDLLFHDNYYHGHGNSERDRVLAQIIELLLSGKRHGAWQLERPELSAIILYHGMHGAVDNAMHNGITDRQATAQQLGEDLSLEFRRLLGC</sequence>
<evidence type="ECO:0000256" key="2">
    <source>
        <dbReference type="ARBA" id="ARBA00023125"/>
    </source>
</evidence>
<accession>A0A379Z9V7</accession>
<keyword evidence="2 3" id="KW-0238">DNA-binding</keyword>
<dbReference type="PROSITE" id="PS01081">
    <property type="entry name" value="HTH_TETR_1"/>
    <property type="match status" value="1"/>
</dbReference>
<reference evidence="5 6" key="1">
    <citation type="submission" date="2018-06" db="EMBL/GenBank/DDBJ databases">
        <authorList>
            <consortium name="Pathogen Informatics"/>
            <person name="Doyle S."/>
        </authorList>
    </citation>
    <scope>NUCLEOTIDE SEQUENCE [LARGE SCALE GENOMIC DNA]</scope>
    <source>
        <strain evidence="5 6">NCTC10738</strain>
    </source>
</reference>
<dbReference type="PANTHER" id="PTHR30055">
    <property type="entry name" value="HTH-TYPE TRANSCRIPTIONAL REGULATOR RUTR"/>
    <property type="match status" value="1"/>
</dbReference>
<dbReference type="EMBL" id="UGYO01000001">
    <property type="protein sequence ID" value="SUI57675.1"/>
    <property type="molecule type" value="Genomic_DNA"/>
</dbReference>
<dbReference type="PROSITE" id="PS50977">
    <property type="entry name" value="HTH_TETR_2"/>
    <property type="match status" value="1"/>
</dbReference>
<dbReference type="RefSeq" id="WP_115389410.1">
    <property type="nucleotide sequence ID" value="NZ_JADZHC010000008.1"/>
</dbReference>
<evidence type="ECO:0000256" key="1">
    <source>
        <dbReference type="ARBA" id="ARBA00023054"/>
    </source>
</evidence>
<dbReference type="PANTHER" id="PTHR30055:SF183">
    <property type="entry name" value="NUCLEOID OCCLUSION FACTOR SLMA"/>
    <property type="match status" value="1"/>
</dbReference>
<evidence type="ECO:0000259" key="4">
    <source>
        <dbReference type="PROSITE" id="PS50977"/>
    </source>
</evidence>
<name>A0A379Z9V7_9GAMM</name>
<dbReference type="PRINTS" id="PR00455">
    <property type="entry name" value="HTHTETR"/>
</dbReference>